<gene>
    <name evidence="3" type="ORF">GXW78_22370</name>
</gene>
<dbReference type="InterPro" id="IPR042100">
    <property type="entry name" value="Bug_dom1"/>
</dbReference>
<dbReference type="InterPro" id="IPR005064">
    <property type="entry name" value="BUG"/>
</dbReference>
<accession>A0ABS5EN28</accession>
<reference evidence="4" key="1">
    <citation type="journal article" date="2021" name="Syst. Appl. Microbiol.">
        <title>Roseomonas hellenica sp. nov., isolated from roots of wild-growing Alkanna tinctoria.</title>
        <authorList>
            <person name="Rat A."/>
            <person name="Naranjo H.D."/>
            <person name="Lebbe L."/>
            <person name="Cnockaert M."/>
            <person name="Krigas N."/>
            <person name="Grigoriadou K."/>
            <person name="Maloupa E."/>
            <person name="Willems A."/>
        </authorList>
    </citation>
    <scope>NUCLEOTIDE SEQUENCE [LARGE SCALE GENOMIC DNA]</scope>
    <source>
        <strain evidence="4">LMG 31159</strain>
    </source>
</reference>
<name>A0ABS5EN28_9PROT</name>
<feature type="signal peptide" evidence="2">
    <location>
        <begin position="1"/>
        <end position="24"/>
    </location>
</feature>
<comment type="caution">
    <text evidence="3">The sequence shown here is derived from an EMBL/GenBank/DDBJ whole genome shotgun (WGS) entry which is preliminary data.</text>
</comment>
<evidence type="ECO:0000313" key="3">
    <source>
        <dbReference type="EMBL" id="MBR0652418.1"/>
    </source>
</evidence>
<organism evidence="3 4">
    <name type="scientific">Neoroseomonas terrae</name>
    <dbReference type="NCBI Taxonomy" id="424799"/>
    <lineage>
        <taxon>Bacteria</taxon>
        <taxon>Pseudomonadati</taxon>
        <taxon>Pseudomonadota</taxon>
        <taxon>Alphaproteobacteria</taxon>
        <taxon>Acetobacterales</taxon>
        <taxon>Acetobacteraceae</taxon>
        <taxon>Neoroseomonas</taxon>
    </lineage>
</organism>
<dbReference type="PANTHER" id="PTHR42928">
    <property type="entry name" value="TRICARBOXYLATE-BINDING PROTEIN"/>
    <property type="match status" value="1"/>
</dbReference>
<evidence type="ECO:0000313" key="4">
    <source>
        <dbReference type="Proteomes" id="UP000698752"/>
    </source>
</evidence>
<evidence type="ECO:0000256" key="2">
    <source>
        <dbReference type="SAM" id="SignalP"/>
    </source>
</evidence>
<dbReference type="PIRSF" id="PIRSF017082">
    <property type="entry name" value="YflP"/>
    <property type="match status" value="1"/>
</dbReference>
<dbReference type="SUPFAM" id="SSF53850">
    <property type="entry name" value="Periplasmic binding protein-like II"/>
    <property type="match status" value="1"/>
</dbReference>
<keyword evidence="2" id="KW-0732">Signal</keyword>
<proteinExistence type="inferred from homology"/>
<keyword evidence="4" id="KW-1185">Reference proteome</keyword>
<dbReference type="PROSITE" id="PS51318">
    <property type="entry name" value="TAT"/>
    <property type="match status" value="1"/>
</dbReference>
<sequence>MTTRRLALGLTAAASLATAARAQADWPNRSIRLISPFPPGGAADLLARVLAEELSPVLRQTVVVENRTGAGGSVGTEAAVRSAPDGYTLVMGSAGPLAINPSLLRLSYDPARDLVPIAPVAAVASVLVVHPSVNARTLPELLALARAEPGKLNYGSAGIGSAQHLFMELLKQLANVDITHVPYRGTGPAMVDTVGGRLTMMFDTTPTALPHIRDGRVRTIAVSSARRDPALPDIPTIAETGVAGYEAIGWYGVFGPTGIPAPVIERLNREITGLLSRPEFRAKLTAQGVEAMGGTAAEFTAMVAEDRQRWAEVIRRGNIRVDG</sequence>
<dbReference type="Proteomes" id="UP000698752">
    <property type="component" value="Unassembled WGS sequence"/>
</dbReference>
<dbReference type="Gene3D" id="3.40.190.10">
    <property type="entry name" value="Periplasmic binding protein-like II"/>
    <property type="match status" value="1"/>
</dbReference>
<dbReference type="Gene3D" id="3.40.190.150">
    <property type="entry name" value="Bordetella uptake gene, domain 1"/>
    <property type="match status" value="1"/>
</dbReference>
<dbReference type="CDD" id="cd13578">
    <property type="entry name" value="PBP2_Bug27"/>
    <property type="match status" value="1"/>
</dbReference>
<dbReference type="PANTHER" id="PTHR42928:SF5">
    <property type="entry name" value="BLR1237 PROTEIN"/>
    <property type="match status" value="1"/>
</dbReference>
<protein>
    <submittedName>
        <fullName evidence="3">Tripartite tricarboxylate transporter substrate binding protein</fullName>
    </submittedName>
</protein>
<dbReference type="EMBL" id="JAAEDI010000028">
    <property type="protein sequence ID" value="MBR0652418.1"/>
    <property type="molecule type" value="Genomic_DNA"/>
</dbReference>
<evidence type="ECO:0000256" key="1">
    <source>
        <dbReference type="ARBA" id="ARBA00006987"/>
    </source>
</evidence>
<dbReference type="InterPro" id="IPR006311">
    <property type="entry name" value="TAT_signal"/>
</dbReference>
<feature type="chain" id="PRO_5047369014" evidence="2">
    <location>
        <begin position="25"/>
        <end position="323"/>
    </location>
</feature>
<comment type="similarity">
    <text evidence="1">Belongs to the UPF0065 (bug) family.</text>
</comment>
<dbReference type="Pfam" id="PF03401">
    <property type="entry name" value="TctC"/>
    <property type="match status" value="1"/>
</dbReference>